<name>A0A1H4FIB1_9GAMM</name>
<evidence type="ECO:0000313" key="3">
    <source>
        <dbReference type="EMBL" id="SEA96871.1"/>
    </source>
</evidence>
<gene>
    <name evidence="3" type="ORF">SAMN02745729_11161</name>
</gene>
<organism evidence="3 4">
    <name type="scientific">Marinobacterium iners DSM 11526</name>
    <dbReference type="NCBI Taxonomy" id="1122198"/>
    <lineage>
        <taxon>Bacteria</taxon>
        <taxon>Pseudomonadati</taxon>
        <taxon>Pseudomonadota</taxon>
        <taxon>Gammaproteobacteria</taxon>
        <taxon>Oceanospirillales</taxon>
        <taxon>Oceanospirillaceae</taxon>
        <taxon>Marinobacterium</taxon>
    </lineage>
</organism>
<feature type="region of interest" description="Disordered" evidence="1">
    <location>
        <begin position="102"/>
        <end position="123"/>
    </location>
</feature>
<dbReference type="AlphaFoldDB" id="A0A1H4FIB1"/>
<dbReference type="OrthoDB" id="7346546at2"/>
<keyword evidence="2" id="KW-0732">Signal</keyword>
<evidence type="ECO:0008006" key="5">
    <source>
        <dbReference type="Google" id="ProtNLM"/>
    </source>
</evidence>
<dbReference type="EMBL" id="FNRJ01000011">
    <property type="protein sequence ID" value="SEA96871.1"/>
    <property type="molecule type" value="Genomic_DNA"/>
</dbReference>
<dbReference type="Proteomes" id="UP000242469">
    <property type="component" value="Unassembled WGS sequence"/>
</dbReference>
<feature type="chain" id="PRO_5017286353" description="Zinc-binding protein" evidence="2">
    <location>
        <begin position="21"/>
        <end position="186"/>
    </location>
</feature>
<evidence type="ECO:0000256" key="2">
    <source>
        <dbReference type="SAM" id="SignalP"/>
    </source>
</evidence>
<accession>A0A1H4FIB1</accession>
<dbReference type="InterPro" id="IPR021253">
    <property type="entry name" value="ZrgA-like"/>
</dbReference>
<proteinExistence type="predicted"/>
<evidence type="ECO:0000256" key="1">
    <source>
        <dbReference type="SAM" id="MobiDB-lite"/>
    </source>
</evidence>
<dbReference type="STRING" id="1122198.SAMN02745729_11161"/>
<evidence type="ECO:0000313" key="4">
    <source>
        <dbReference type="Proteomes" id="UP000242469"/>
    </source>
</evidence>
<reference evidence="4" key="1">
    <citation type="submission" date="2016-10" db="EMBL/GenBank/DDBJ databases">
        <authorList>
            <person name="Varghese N."/>
            <person name="Submissions S."/>
        </authorList>
    </citation>
    <scope>NUCLEOTIDE SEQUENCE [LARGE SCALE GENOMIC DNA]</scope>
    <source>
        <strain evidence="4">DSM 11526</strain>
    </source>
</reference>
<keyword evidence="4" id="KW-1185">Reference proteome</keyword>
<dbReference type="RefSeq" id="WP_091827092.1">
    <property type="nucleotide sequence ID" value="NZ_FNRJ01000011.1"/>
</dbReference>
<dbReference type="Pfam" id="PF10986">
    <property type="entry name" value="ZrgA"/>
    <property type="match status" value="1"/>
</dbReference>
<feature type="signal peptide" evidence="2">
    <location>
        <begin position="1"/>
        <end position="20"/>
    </location>
</feature>
<protein>
    <recommendedName>
        <fullName evidence="5">Zinc-binding protein</fullName>
    </recommendedName>
</protein>
<sequence length="186" mass="20752">MRLITPLLLCALLPLQTAVAAGVHQHGVAQLDLVLDPPMLAVSIRSPLANLVGFEHRPMSEQEQADWTSLQQQLQQAGHLLQLPAAADCSLSKVALHQPFKETDTHDAHSHSHDQHDHSSDDEYQEHADLMVEYHYLCADSAQLKQLQLPLMKHYPGIERLDVQLITPSGQHLSQLRQGETLLELP</sequence>